<keyword evidence="1" id="KW-1133">Transmembrane helix</keyword>
<dbReference type="RefSeq" id="WP_071163602.1">
    <property type="nucleotide sequence ID" value="NZ_CP017812.1"/>
</dbReference>
<sequence length="193" mass="20584">MPKEELEELEEVTPQSQIAKLMMWCCGVLVLIDAVAMLYLQLNPNAVWVMVASPYLMAAAAVIMLGSVLGSIGWKPQGGITVAHVGQAFAALGSLVVLGGFIYTLLTLMSRDRTSVYFGTDVLMQIGVFICFLALFPLVSAVYGQGQESGASYAIAMRQKALGNKPKKFKKTKAAKAEKVAEAESAAQASTES</sequence>
<protein>
    <submittedName>
        <fullName evidence="2">Uncharacterized protein</fullName>
    </submittedName>
</protein>
<keyword evidence="1" id="KW-0472">Membrane</keyword>
<dbReference type="AlphaFoldDB" id="A0A1D9MIN1"/>
<dbReference type="Proteomes" id="UP000176288">
    <property type="component" value="Chromosome"/>
</dbReference>
<feature type="transmembrane region" description="Helical" evidence="1">
    <location>
        <begin position="89"/>
        <end position="110"/>
    </location>
</feature>
<reference evidence="2 3" key="1">
    <citation type="submission" date="2016-10" db="EMBL/GenBank/DDBJ databases">
        <title>Actinomyces aegypiusis sp. nov., isolated from the Aegypius monachus in Qinghai Tibet Plateau China.</title>
        <authorList>
            <person name="Wang Y."/>
        </authorList>
    </citation>
    <scope>NUCLEOTIDE SEQUENCE [LARGE SCALE GENOMIC DNA]</scope>
    <source>
        <strain evidence="2 3">VUL4_3</strain>
    </source>
</reference>
<keyword evidence="1" id="KW-0812">Transmembrane</keyword>
<proteinExistence type="predicted"/>
<evidence type="ECO:0000313" key="2">
    <source>
        <dbReference type="EMBL" id="AOZ72136.1"/>
    </source>
</evidence>
<evidence type="ECO:0000256" key="1">
    <source>
        <dbReference type="SAM" id="Phobius"/>
    </source>
</evidence>
<dbReference type="EMBL" id="CP017812">
    <property type="protein sequence ID" value="AOZ72136.1"/>
    <property type="molecule type" value="Genomic_DNA"/>
</dbReference>
<evidence type="ECO:0000313" key="3">
    <source>
        <dbReference type="Proteomes" id="UP000176288"/>
    </source>
</evidence>
<feature type="transmembrane region" description="Helical" evidence="1">
    <location>
        <begin position="46"/>
        <end position="69"/>
    </location>
</feature>
<feature type="transmembrane region" description="Helical" evidence="1">
    <location>
        <begin position="122"/>
        <end position="143"/>
    </location>
</feature>
<keyword evidence="3" id="KW-1185">Reference proteome</keyword>
<dbReference type="KEGG" id="avu:BK816_01520"/>
<organism evidence="2 3">
    <name type="scientific">Boudabousia tangfeifanii</name>
    <dbReference type="NCBI Taxonomy" id="1912795"/>
    <lineage>
        <taxon>Bacteria</taxon>
        <taxon>Bacillati</taxon>
        <taxon>Actinomycetota</taxon>
        <taxon>Actinomycetes</taxon>
        <taxon>Actinomycetales</taxon>
        <taxon>Actinomycetaceae</taxon>
        <taxon>Boudabousia</taxon>
    </lineage>
</organism>
<gene>
    <name evidence="2" type="ORF">BK816_01520</name>
</gene>
<accession>A0A1D9MIN1</accession>
<name>A0A1D9MIN1_9ACTO</name>
<feature type="transmembrane region" description="Helical" evidence="1">
    <location>
        <begin position="21"/>
        <end position="40"/>
    </location>
</feature>